<evidence type="ECO:0000256" key="4">
    <source>
        <dbReference type="ARBA" id="ARBA00023295"/>
    </source>
</evidence>
<feature type="domain" description="CBM6" evidence="6">
    <location>
        <begin position="49"/>
        <end position="171"/>
    </location>
</feature>
<evidence type="ECO:0000256" key="1">
    <source>
        <dbReference type="ARBA" id="ARBA00009743"/>
    </source>
</evidence>
<dbReference type="Gene3D" id="2.60.120.260">
    <property type="entry name" value="Galactose-binding domain-like"/>
    <property type="match status" value="3"/>
</dbReference>
<evidence type="ECO:0000256" key="5">
    <source>
        <dbReference type="SAM" id="SignalP"/>
    </source>
</evidence>
<keyword evidence="3" id="KW-0378">Hydrolase</keyword>
<comment type="caution">
    <text evidence="7">The sequence shown here is derived from an EMBL/GenBank/DDBJ whole genome shotgun (WGS) entry which is preliminary data.</text>
</comment>
<organism evidence="7 8">
    <name type="scientific">Paenibacillus glycinis</name>
    <dbReference type="NCBI Taxonomy" id="2697035"/>
    <lineage>
        <taxon>Bacteria</taxon>
        <taxon>Bacillati</taxon>
        <taxon>Bacillota</taxon>
        <taxon>Bacilli</taxon>
        <taxon>Bacillales</taxon>
        <taxon>Paenibacillaceae</taxon>
        <taxon>Paenibacillus</taxon>
    </lineage>
</organism>
<evidence type="ECO:0000313" key="8">
    <source>
        <dbReference type="Proteomes" id="UP000665561"/>
    </source>
</evidence>
<proteinExistence type="inferred from homology"/>
<feature type="chain" id="PRO_5046796023" evidence="5">
    <location>
        <begin position="22"/>
        <end position="1117"/>
    </location>
</feature>
<dbReference type="InterPro" id="IPR005084">
    <property type="entry name" value="CBM6"/>
</dbReference>
<evidence type="ECO:0000313" key="7">
    <source>
        <dbReference type="EMBL" id="NBD22355.1"/>
    </source>
</evidence>
<dbReference type="Proteomes" id="UP000665561">
    <property type="component" value="Unassembled WGS sequence"/>
</dbReference>
<dbReference type="InterPro" id="IPR002241">
    <property type="entry name" value="Glyco_hydro_27"/>
</dbReference>
<dbReference type="InterPro" id="IPR017853">
    <property type="entry name" value="GH"/>
</dbReference>
<evidence type="ECO:0000256" key="3">
    <source>
        <dbReference type="ARBA" id="ARBA00022801"/>
    </source>
</evidence>
<dbReference type="SUPFAM" id="SSF51011">
    <property type="entry name" value="Glycosyl hydrolase domain"/>
    <property type="match status" value="1"/>
</dbReference>
<protein>
    <submittedName>
        <fullName evidence="7">Carbohydrate-binding protein</fullName>
    </submittedName>
</protein>
<keyword evidence="2 5" id="KW-0732">Signal</keyword>
<keyword evidence="4" id="KW-0326">Glycosidase</keyword>
<evidence type="ECO:0000256" key="2">
    <source>
        <dbReference type="ARBA" id="ARBA00022729"/>
    </source>
</evidence>
<feature type="signal peptide" evidence="5">
    <location>
        <begin position="1"/>
        <end position="21"/>
    </location>
</feature>
<comment type="similarity">
    <text evidence="1">Belongs to the glycosyl hydrolase 27 family.</text>
</comment>
<dbReference type="EMBL" id="JAAAMV010000001">
    <property type="protein sequence ID" value="NBD22355.1"/>
    <property type="molecule type" value="Genomic_DNA"/>
</dbReference>
<keyword evidence="8" id="KW-1185">Reference proteome</keyword>
<evidence type="ECO:0000259" key="6">
    <source>
        <dbReference type="PROSITE" id="PS51175"/>
    </source>
</evidence>
<dbReference type="InterPro" id="IPR013785">
    <property type="entry name" value="Aldolase_TIM"/>
</dbReference>
<dbReference type="InterPro" id="IPR008979">
    <property type="entry name" value="Galactose-bd-like_sf"/>
</dbReference>
<dbReference type="Pfam" id="PF03422">
    <property type="entry name" value="CBM_6"/>
    <property type="match status" value="1"/>
</dbReference>
<dbReference type="SUPFAM" id="SSF51445">
    <property type="entry name" value="(Trans)glycosidases"/>
    <property type="match status" value="1"/>
</dbReference>
<dbReference type="Pfam" id="PF17801">
    <property type="entry name" value="Melibiase_C"/>
    <property type="match status" value="1"/>
</dbReference>
<dbReference type="InterPro" id="IPR013780">
    <property type="entry name" value="Glyco_hydro_b"/>
</dbReference>
<sequence>MRTLSRIAAICLLAGSIGYGAAPLSNADPSETASSPAVVRQAAADDSPVSYEAEAEGNALTGNASAADCAACSGGKKIGGLYQGSSLRFADVSVPDAGQYDVTFAYLSGDPRGADIRVNDGAPVHYEFDKTADWDTLGAKTIRMTLAQGGNAIEISDGGGYAPDIDKIAIAPASDGYEAEAPGNVLTGNAKVGDCGGCSGGQKVGDLYQGATLQFNHVAAPAAGDYKLTVDYISGDPRSADISVNGGAARHVDFDKTADWDTVGSMTITVALSKGENAILFSDGGQYSPDIDRIAIAPLASGYEAESPANALSGNAKIAECGGCSGGQKVGNLYQGASLQFNGIQAPAAGSYTVTVHYISGDPRAADVSVNGAPPQNILFPATADWNTTGTYSFAAPLNAGGNSILFSDGGGYSPDFDKLVVTVDDGHAIQPCERAQATPAEPGTSVLSKTIQSVSVKQFADAVVVDNGQYKVTFDLKSGMASYAWNGKTVATGVYSKFGDQASSCYGAHGFAMNDVKPIKDGFGKGISLKIVNKQDGQPDLTQTYSFYADSPFFLTSTEATAAAPVSANYFAPLVTNTNGGVDVGVVADGRVLSVPYDNDMWIRHQAVPINAADTSYEVSAVYDNATRSGLIVGSVTHDTWKTGIRFAGGANKLNALEVYGGASSAKTHDSQPHGTVTGSRLQSPTVFVGFYDDYRAGMEAYGRANAVIAPPLEFGKRVPDGVPVGWNSWGAYESRLTFQDVIDTSNFIKASLQKQGFNNDGTTYVNMDSYWDNLSDAQLADAVATIKRNGQKAGIYWGPFVYWGDNMDQPVEGSATYKYGDILLRDENGKLLPKLDGAYAVDPTHPGAKQRMDYYLKKFKKLGFEYIKLDFLTHGALEGRHFDPKVQTGTQAYNQGMGYVDKLVADQMFISESIAPLFPSQYAHSRRIATDTFGSISDTEFELNALTYGWWQNGTIYSYTDPDHMALSRAGSLTEARSRVNSAVISGTVFLNSDDMHDQRAQEYMKTLLTNKTVLALAKKGEAFRPLEGNTGAKAAETFVLKDKDAYYLAVFNYDKSPAAKTIDLARAGLKAGAAYKVTDLWTNAVSSVAGQLAVQLEGTESKLFRLEPDKKNGH</sequence>
<dbReference type="Gene3D" id="2.60.40.1180">
    <property type="entry name" value="Golgi alpha-mannosidase II"/>
    <property type="match status" value="1"/>
</dbReference>
<reference evidence="7 8" key="1">
    <citation type="submission" date="2020-01" db="EMBL/GenBank/DDBJ databases">
        <title>Paenibacillus soybeanensis sp. nov. isolated from the nodules of soybean (Glycine max(L.) Merr).</title>
        <authorList>
            <person name="Wang H."/>
        </authorList>
    </citation>
    <scope>NUCLEOTIDE SEQUENCE [LARGE SCALE GENOMIC DNA]</scope>
    <source>
        <strain evidence="7 8">T1</strain>
    </source>
</reference>
<dbReference type="Gene3D" id="3.20.20.70">
    <property type="entry name" value="Aldolase class I"/>
    <property type="match status" value="1"/>
</dbReference>
<dbReference type="RefSeq" id="WP_161740149.1">
    <property type="nucleotide sequence ID" value="NZ_JAAAMV010000001.1"/>
</dbReference>
<dbReference type="InterPro" id="IPR041233">
    <property type="entry name" value="Melibiase_C"/>
</dbReference>
<dbReference type="PROSITE" id="PS51175">
    <property type="entry name" value="CBM6"/>
    <property type="match status" value="3"/>
</dbReference>
<dbReference type="PANTHER" id="PTHR11452:SF75">
    <property type="entry name" value="ALPHA-GALACTOSIDASE MEL1"/>
    <property type="match status" value="1"/>
</dbReference>
<name>A0ABW9XIE2_9BACL</name>
<feature type="domain" description="CBM6" evidence="6">
    <location>
        <begin position="301"/>
        <end position="423"/>
    </location>
</feature>
<dbReference type="PANTHER" id="PTHR11452">
    <property type="entry name" value="ALPHA-GALACTOSIDASE/ALPHA-N-ACETYLGALACTOSAMINIDASE"/>
    <property type="match status" value="1"/>
</dbReference>
<feature type="domain" description="CBM6" evidence="6">
    <location>
        <begin position="175"/>
        <end position="297"/>
    </location>
</feature>
<accession>A0ABW9XIE2</accession>
<gene>
    <name evidence="7" type="ORF">GT019_00565</name>
</gene>
<dbReference type="SUPFAM" id="SSF49785">
    <property type="entry name" value="Galactose-binding domain-like"/>
    <property type="match status" value="3"/>
</dbReference>
<dbReference type="CDD" id="cd04081">
    <property type="entry name" value="CBM35_galactosidase-like"/>
    <property type="match status" value="3"/>
</dbReference>